<keyword evidence="3" id="KW-1185">Reference proteome</keyword>
<comment type="caution">
    <text evidence="1">The sequence shown here is derived from an EMBL/GenBank/DDBJ whole genome shotgun (WGS) entry which is preliminary data.</text>
</comment>
<dbReference type="AlphaFoldDB" id="A0AAE0C3N5"/>
<dbReference type="Proteomes" id="UP001190700">
    <property type="component" value="Unassembled WGS sequence"/>
</dbReference>
<organism evidence="1 3">
    <name type="scientific">Cymbomonas tetramitiformis</name>
    <dbReference type="NCBI Taxonomy" id="36881"/>
    <lineage>
        <taxon>Eukaryota</taxon>
        <taxon>Viridiplantae</taxon>
        <taxon>Chlorophyta</taxon>
        <taxon>Pyramimonadophyceae</taxon>
        <taxon>Pyramimonadales</taxon>
        <taxon>Pyramimonadaceae</taxon>
        <taxon>Cymbomonas</taxon>
    </lineage>
</organism>
<proteinExistence type="predicted"/>
<protein>
    <submittedName>
        <fullName evidence="1">Uncharacterized protein</fullName>
    </submittedName>
</protein>
<sequence length="120" mass="13432">MKEELEARLFTLRPSNSRLIQCYMTKQAACNTFLSPFQVTLAKTLYLTALREAAAIGNNGVIVFSRAGYLSDPNLDPSYLGVLTSIGINKATYKPSVKDIKERYFAKFRGKNNDVDSEEL</sequence>
<dbReference type="EMBL" id="LGRX02029189">
    <property type="protein sequence ID" value="KAK3247158.1"/>
    <property type="molecule type" value="Genomic_DNA"/>
</dbReference>
<reference evidence="1" key="2">
    <citation type="submission" date="2023-06" db="EMBL/GenBank/DDBJ databases">
        <title>Long-read-based genome assembly of the green algal bacterivore Cymbomonas tetramitiformis.</title>
        <authorList>
            <person name="Gyaltshen Y."/>
            <person name="Rozenberg A."/>
            <person name="Paasch A."/>
            <person name="Burns J.A."/>
            <person name="Warring S."/>
            <person name="Larson R."/>
            <person name="Maurer-Alcala X."/>
            <person name="Dacks J."/>
            <person name="Kim E."/>
        </authorList>
    </citation>
    <scope>NUCLEOTIDE SEQUENCE</scope>
    <source>
        <strain evidence="1">PLY_AMNH</strain>
    </source>
</reference>
<evidence type="ECO:0000313" key="1">
    <source>
        <dbReference type="EMBL" id="KAK3247158.1"/>
    </source>
</evidence>
<name>A0AAE0C3N5_9CHLO</name>
<dbReference type="EMBL" id="LGRX02029188">
    <property type="protein sequence ID" value="KAK3247159.1"/>
    <property type="molecule type" value="Genomic_DNA"/>
</dbReference>
<evidence type="ECO:0000313" key="2">
    <source>
        <dbReference type="EMBL" id="KAK3247159.1"/>
    </source>
</evidence>
<gene>
    <name evidence="2" type="ORF">CYMTET_43333</name>
    <name evidence="1" type="ORF">CYMTET_43334</name>
</gene>
<accession>A0AAE0C3N5</accession>
<reference evidence="1 3" key="1">
    <citation type="journal article" date="2015" name="Genome Biol. Evol.">
        <title>Comparative Genomics of a Bacterivorous Green Alga Reveals Evolutionary Causalities and Consequences of Phago-Mixotrophic Mode of Nutrition.</title>
        <authorList>
            <person name="Burns J.A."/>
            <person name="Paasch A."/>
            <person name="Narechania A."/>
            <person name="Kim E."/>
        </authorList>
    </citation>
    <scope>NUCLEOTIDE SEQUENCE [LARGE SCALE GENOMIC DNA]</scope>
    <source>
        <strain evidence="1">PLY_AMNH</strain>
    </source>
</reference>
<evidence type="ECO:0000313" key="3">
    <source>
        <dbReference type="Proteomes" id="UP001190700"/>
    </source>
</evidence>